<evidence type="ECO:0000259" key="2">
    <source>
        <dbReference type="Pfam" id="PF00817"/>
    </source>
</evidence>
<dbReference type="RefSeq" id="WP_084910738.1">
    <property type="nucleotide sequence ID" value="NZ_CP020740.1"/>
</dbReference>
<dbReference type="PANTHER" id="PTHR35369">
    <property type="entry name" value="BLR3025 PROTEIN-RELATED"/>
    <property type="match status" value="1"/>
</dbReference>
<protein>
    <submittedName>
        <fullName evidence="3">DNA polymerase</fullName>
    </submittedName>
</protein>
<feature type="domain" description="UmuC" evidence="2">
    <location>
        <begin position="32"/>
        <end position="151"/>
    </location>
</feature>
<dbReference type="InterPro" id="IPR050356">
    <property type="entry name" value="SulA_CellDiv_inhibitor"/>
</dbReference>
<dbReference type="SUPFAM" id="SSF56672">
    <property type="entry name" value="DNA/RNA polymerases"/>
    <property type="match status" value="1"/>
</dbReference>
<dbReference type="Proteomes" id="UP000217994">
    <property type="component" value="Unassembled WGS sequence"/>
</dbReference>
<evidence type="ECO:0000313" key="3">
    <source>
        <dbReference type="EMBL" id="PCE30343.1"/>
    </source>
</evidence>
<dbReference type="EMBL" id="MTZU01000067">
    <property type="protein sequence ID" value="PCE30343.1"/>
    <property type="molecule type" value="Genomic_DNA"/>
</dbReference>
<dbReference type="PANTHER" id="PTHR35369:SF2">
    <property type="entry name" value="BLR3025 PROTEIN"/>
    <property type="match status" value="1"/>
</dbReference>
<dbReference type="CDD" id="cd03468">
    <property type="entry name" value="PolY_like"/>
    <property type="match status" value="1"/>
</dbReference>
<dbReference type="AlphaFoldDB" id="A0A2A4F941"/>
<dbReference type="InterPro" id="IPR043502">
    <property type="entry name" value="DNA/RNA_pol_sf"/>
</dbReference>
<sequence>MPAWIGVHLPHLKLEAFRPRSPAPSSDDARGLVVLERDRVVAMDRAARALGVVVDMRRGGVLSLAPDAQLCERDVVRERELVLGVAYALLQFTPSVVDAGEAVVLLDVTASLRLFHGIRALRQRVRDVAASFGVTAAVSVASTGPAAWMIARGLRGGIALSARSLHRALARVSLAVAPPARPYVQWFDELGCTTLADLQRLPRAGLKKRCGTPLLDWLDQVVGTAPAAYDWLDMPPAFDMRVELMDRVEHAEALLFVAHRLILQMTGWLAAKQLDVAGITLQLEHERGRDAIAPTAIEIALGAPTRFEEHLTRLVKERLAHVELAAPVIAVRLVANRVQPAAAPSESLFPEPGGTPQDHARLLELLTARLGAENVLAPAPIADYRPEAAARWVPLRDAPKLPPLPADLPRPAWLLETPVPLLMRGHRPFYGTPLRMVSPGERIEGGWQDGRIVTRDYFVAEDENGACYWVFKERPSASDETEARYFLHGLFG</sequence>
<organism evidence="3 4">
    <name type="scientific">Burkholderia ubonensis subsp. mesacidophila</name>
    <dbReference type="NCBI Taxonomy" id="265293"/>
    <lineage>
        <taxon>Bacteria</taxon>
        <taxon>Pseudomonadati</taxon>
        <taxon>Pseudomonadota</taxon>
        <taxon>Betaproteobacteria</taxon>
        <taxon>Burkholderiales</taxon>
        <taxon>Burkholderiaceae</taxon>
        <taxon>Burkholderia</taxon>
        <taxon>Burkholderia cepacia complex</taxon>
    </lineage>
</organism>
<dbReference type="Pfam" id="PF00817">
    <property type="entry name" value="IMS"/>
    <property type="match status" value="1"/>
</dbReference>
<dbReference type="GO" id="GO:0006281">
    <property type="term" value="P:DNA repair"/>
    <property type="evidence" value="ECO:0007669"/>
    <property type="project" value="InterPro"/>
</dbReference>
<keyword evidence="1" id="KW-0227">DNA damage</keyword>
<accession>A0A2A4F941</accession>
<proteinExistence type="predicted"/>
<dbReference type="InterPro" id="IPR001126">
    <property type="entry name" value="UmuC"/>
</dbReference>
<gene>
    <name evidence="3" type="ORF">BZL54_21875</name>
</gene>
<evidence type="ECO:0000256" key="1">
    <source>
        <dbReference type="ARBA" id="ARBA00022763"/>
    </source>
</evidence>
<comment type="caution">
    <text evidence="3">The sequence shown here is derived from an EMBL/GenBank/DDBJ whole genome shotgun (WGS) entry which is preliminary data.</text>
</comment>
<dbReference type="GeneID" id="69006842"/>
<name>A0A2A4F941_9BURK</name>
<evidence type="ECO:0000313" key="4">
    <source>
        <dbReference type="Proteomes" id="UP000217994"/>
    </source>
</evidence>
<reference evidence="3 4" key="1">
    <citation type="submission" date="2017-01" db="EMBL/GenBank/DDBJ databases">
        <title>Whole-Genome Shotgun Sequencing of Two beta-Proteobacterial Species in Search of the Bulgecin Biosynthetic Cluster.</title>
        <authorList>
            <person name="Horsman M.E."/>
            <person name="Marous D.R."/>
            <person name="Li R."/>
            <person name="Oliver R.A."/>
            <person name="Byun B."/>
            <person name="Emrich S.J."/>
            <person name="Boggess B."/>
            <person name="Townsend C.A."/>
            <person name="Mobashery S."/>
        </authorList>
    </citation>
    <scope>NUCLEOTIDE SEQUENCE [LARGE SCALE GENOMIC DNA]</scope>
    <source>
        <strain evidence="3 4">ATCC 31433</strain>
    </source>
</reference>